<sequence>MAGSSVTGFLTALMVAPHVMASLTVYDALGFIVAVILLSLYLMKRQSTLPLPPGPRALPIVGNLFDMPAIRPWVQYTRWAEQYNSDVVYLQVVSQPLVILNSATAAFELLEKRASVYSDKPLTVMQQLVGWTWNIALMPYGPRWRSIRRVFHQQFNAGALHKYRHVQEREVAAYLRRELAAPEASVRSINHLFSAIILDIVYGTHIKSADDPAVTTVQEAVASFGDINVIGAFWVDSFPILRHLPAWIPGLTFHGYVAKYAPRVRAMRDGTVDIVKREVAQGIVKPSIAHTLLREIKEQHGGSSTYEEEECQAVDAVSVSYVASVETSQSSTSWFIIAMALFPQVQHAAQREIDLALGTKISRLPTHDDIDSLPYLQAVYLETLRWRPALPVGLPHRCMIEDEYRGRRIPNGALVVPNTWKMCHDPQDYPDPENFNPDRFLKNGILDSSVLDPTTMIFGFGRRICAGRHFAKDALLLTFASILSVFNIEPALDAEGCPRKIQTDIPAGALLYVFSSS</sequence>
<evidence type="ECO:0000313" key="2">
    <source>
        <dbReference type="Proteomes" id="UP001148662"/>
    </source>
</evidence>
<dbReference type="EMBL" id="JANHOG010000195">
    <property type="protein sequence ID" value="KAJ3556977.1"/>
    <property type="molecule type" value="Genomic_DNA"/>
</dbReference>
<gene>
    <name evidence="1" type="ORF">NM688_g1727</name>
</gene>
<protein>
    <submittedName>
        <fullName evidence="1">Uncharacterized protein</fullName>
    </submittedName>
</protein>
<name>A0ACC1TAX0_9APHY</name>
<reference evidence="1" key="1">
    <citation type="submission" date="2022-07" db="EMBL/GenBank/DDBJ databases">
        <title>Genome Sequence of Phlebia brevispora.</title>
        <authorList>
            <person name="Buettner E."/>
        </authorList>
    </citation>
    <scope>NUCLEOTIDE SEQUENCE</scope>
    <source>
        <strain evidence="1">MPL23</strain>
    </source>
</reference>
<comment type="caution">
    <text evidence="1">The sequence shown here is derived from an EMBL/GenBank/DDBJ whole genome shotgun (WGS) entry which is preliminary data.</text>
</comment>
<evidence type="ECO:0000313" key="1">
    <source>
        <dbReference type="EMBL" id="KAJ3556977.1"/>
    </source>
</evidence>
<proteinExistence type="predicted"/>
<dbReference type="Proteomes" id="UP001148662">
    <property type="component" value="Unassembled WGS sequence"/>
</dbReference>
<organism evidence="1 2">
    <name type="scientific">Phlebia brevispora</name>
    <dbReference type="NCBI Taxonomy" id="194682"/>
    <lineage>
        <taxon>Eukaryota</taxon>
        <taxon>Fungi</taxon>
        <taxon>Dikarya</taxon>
        <taxon>Basidiomycota</taxon>
        <taxon>Agaricomycotina</taxon>
        <taxon>Agaricomycetes</taxon>
        <taxon>Polyporales</taxon>
        <taxon>Meruliaceae</taxon>
        <taxon>Phlebia</taxon>
    </lineage>
</organism>
<accession>A0ACC1TAX0</accession>
<keyword evidence="2" id="KW-1185">Reference proteome</keyword>